<dbReference type="Pfam" id="PF26407">
    <property type="entry name" value="DUF8105"/>
    <property type="match status" value="1"/>
</dbReference>
<evidence type="ECO:0000313" key="2">
    <source>
        <dbReference type="Proteomes" id="UP001596383"/>
    </source>
</evidence>
<name>A0ABD5SMA7_9EURY</name>
<dbReference type="AlphaFoldDB" id="A0ABD5SMA7"/>
<dbReference type="InterPro" id="IPR058418">
    <property type="entry name" value="DUF8105"/>
</dbReference>
<gene>
    <name evidence="1" type="ORF">ACFQE6_03780</name>
</gene>
<organism evidence="1 2">
    <name type="scientific">Natrinema soli</name>
    <dbReference type="NCBI Taxonomy" id="1930624"/>
    <lineage>
        <taxon>Archaea</taxon>
        <taxon>Methanobacteriati</taxon>
        <taxon>Methanobacteriota</taxon>
        <taxon>Stenosarchaea group</taxon>
        <taxon>Halobacteria</taxon>
        <taxon>Halobacteriales</taxon>
        <taxon>Natrialbaceae</taxon>
        <taxon>Natrinema</taxon>
    </lineage>
</organism>
<dbReference type="Proteomes" id="UP001596383">
    <property type="component" value="Unassembled WGS sequence"/>
</dbReference>
<evidence type="ECO:0008006" key="3">
    <source>
        <dbReference type="Google" id="ProtNLM"/>
    </source>
</evidence>
<protein>
    <recommendedName>
        <fullName evidence="3">CopG family transcriptional regulator</fullName>
    </recommendedName>
</protein>
<reference evidence="1 2" key="1">
    <citation type="journal article" date="2019" name="Int. J. Syst. Evol. Microbiol.">
        <title>The Global Catalogue of Microorganisms (GCM) 10K type strain sequencing project: providing services to taxonomists for standard genome sequencing and annotation.</title>
        <authorList>
            <consortium name="The Broad Institute Genomics Platform"/>
            <consortium name="The Broad Institute Genome Sequencing Center for Infectious Disease"/>
            <person name="Wu L."/>
            <person name="Ma J."/>
        </authorList>
    </citation>
    <scope>NUCLEOTIDE SEQUENCE [LARGE SCALE GENOMIC DNA]</scope>
    <source>
        <strain evidence="1 2">LMG 29247</strain>
    </source>
</reference>
<dbReference type="RefSeq" id="WP_273737284.1">
    <property type="nucleotide sequence ID" value="NZ_JAQIVI010000059.1"/>
</dbReference>
<keyword evidence="2" id="KW-1185">Reference proteome</keyword>
<comment type="caution">
    <text evidence="1">The sequence shown here is derived from an EMBL/GenBank/DDBJ whole genome shotgun (WGS) entry which is preliminary data.</text>
</comment>
<evidence type="ECO:0000313" key="1">
    <source>
        <dbReference type="EMBL" id="MFC6764200.1"/>
    </source>
</evidence>
<proteinExistence type="predicted"/>
<accession>A0ABD5SMA7</accession>
<sequence length="49" mass="5477">MDKAAVERAALVDEITDDLATIDSLATLEEIRRRRHDSATTDTEEDTSE</sequence>
<dbReference type="EMBL" id="JBHSWV010000059">
    <property type="protein sequence ID" value="MFC6764200.1"/>
    <property type="molecule type" value="Genomic_DNA"/>
</dbReference>